<protein>
    <recommendedName>
        <fullName evidence="3">DUF1385 domain-containing protein</fullName>
    </recommendedName>
</protein>
<keyword evidence="1" id="KW-0472">Membrane</keyword>
<comment type="caution">
    <text evidence="2">The sequence shown here is derived from an EMBL/GenBank/DDBJ whole genome shotgun (WGS) entry which is preliminary data.</text>
</comment>
<sequence length="252" mass="27880">MRGIAGFIESLSLGYSTLIYSFEKAGIEEEEPTKFDLWLERTFGKSATKVVLGIGTVLGVVLAVGLFVLLPSLGVKLISGYVPDWSRSLLEGLIKIAVFIAYLAAVSKMPDIARTFEYHGAEHKTIFTYEQGAQLTVENVRTRSRFHPRCGTSFLLIVLVISILVSSLPIVTWDNVLIRALTKLALLPVVVGISYELIQYAGRHDNLFTRIVSAPGLWLQRITTREPDDSQIEVAIASMLPVLTGNPEDDKW</sequence>
<dbReference type="InterPro" id="IPR010787">
    <property type="entry name" value="DUF1385"/>
</dbReference>
<gene>
    <name evidence="2" type="ORF">SDC9_70275</name>
</gene>
<name>A0A644Y799_9ZZZZ</name>
<dbReference type="AlphaFoldDB" id="A0A644Y799"/>
<evidence type="ECO:0008006" key="3">
    <source>
        <dbReference type="Google" id="ProtNLM"/>
    </source>
</evidence>
<evidence type="ECO:0000313" key="2">
    <source>
        <dbReference type="EMBL" id="MPM23801.1"/>
    </source>
</evidence>
<reference evidence="2" key="1">
    <citation type="submission" date="2019-08" db="EMBL/GenBank/DDBJ databases">
        <authorList>
            <person name="Kucharzyk K."/>
            <person name="Murdoch R.W."/>
            <person name="Higgins S."/>
            <person name="Loffler F."/>
        </authorList>
    </citation>
    <scope>NUCLEOTIDE SEQUENCE</scope>
</reference>
<feature type="transmembrane region" description="Helical" evidence="1">
    <location>
        <begin position="85"/>
        <end position="105"/>
    </location>
</feature>
<organism evidence="2">
    <name type="scientific">bioreactor metagenome</name>
    <dbReference type="NCBI Taxonomy" id="1076179"/>
    <lineage>
        <taxon>unclassified sequences</taxon>
        <taxon>metagenomes</taxon>
        <taxon>ecological metagenomes</taxon>
    </lineage>
</organism>
<keyword evidence="1" id="KW-1133">Transmembrane helix</keyword>
<keyword evidence="1" id="KW-0812">Transmembrane</keyword>
<accession>A0A644Y799</accession>
<feature type="transmembrane region" description="Helical" evidence="1">
    <location>
        <begin position="151"/>
        <end position="171"/>
    </location>
</feature>
<evidence type="ECO:0000256" key="1">
    <source>
        <dbReference type="SAM" id="Phobius"/>
    </source>
</evidence>
<dbReference type="Pfam" id="PF07136">
    <property type="entry name" value="DUF1385"/>
    <property type="match status" value="1"/>
</dbReference>
<dbReference type="EMBL" id="VSSQ01004115">
    <property type="protein sequence ID" value="MPM23801.1"/>
    <property type="molecule type" value="Genomic_DNA"/>
</dbReference>
<feature type="transmembrane region" description="Helical" evidence="1">
    <location>
        <begin position="50"/>
        <end position="73"/>
    </location>
</feature>
<dbReference type="PANTHER" id="PTHR42867:SF1">
    <property type="entry name" value="MEMBRANE PROTEIN-RELATED"/>
    <property type="match status" value="1"/>
</dbReference>
<dbReference type="PANTHER" id="PTHR42867">
    <property type="entry name" value="MEMBRANE PROTEIN-RELATED"/>
    <property type="match status" value="1"/>
</dbReference>
<feature type="transmembrane region" description="Helical" evidence="1">
    <location>
        <begin position="177"/>
        <end position="198"/>
    </location>
</feature>
<proteinExistence type="predicted"/>